<dbReference type="GO" id="GO:0045944">
    <property type="term" value="P:positive regulation of transcription by RNA polymerase II"/>
    <property type="evidence" value="ECO:0007669"/>
    <property type="project" value="InterPro"/>
</dbReference>
<evidence type="ECO:0000313" key="5">
    <source>
        <dbReference type="EMBL" id="KAG6585253.1"/>
    </source>
</evidence>
<proteinExistence type="predicted"/>
<evidence type="ECO:0000259" key="3">
    <source>
        <dbReference type="PROSITE" id="PS50066"/>
    </source>
</evidence>
<dbReference type="SMART" id="SM00432">
    <property type="entry name" value="MADS"/>
    <property type="match status" value="1"/>
</dbReference>
<reference evidence="5 6" key="1">
    <citation type="journal article" date="2021" name="Hortic Res">
        <title>The domestication of Cucurbita argyrosperma as revealed by the genome of its wild relative.</title>
        <authorList>
            <person name="Barrera-Redondo J."/>
            <person name="Sanchez-de la Vega G."/>
            <person name="Aguirre-Liguori J.A."/>
            <person name="Castellanos-Morales G."/>
            <person name="Gutierrez-Guerrero Y.T."/>
            <person name="Aguirre-Dugua X."/>
            <person name="Aguirre-Planter E."/>
            <person name="Tenaillon M.I."/>
            <person name="Lira-Saade R."/>
            <person name="Eguiarte L.E."/>
        </authorList>
    </citation>
    <scope>NUCLEOTIDE SEQUENCE [LARGE SCALE GENOMIC DNA]</scope>
    <source>
        <strain evidence="5">JBR-2021</strain>
    </source>
</reference>
<dbReference type="InterPro" id="IPR050142">
    <property type="entry name" value="MADS-box/MEF2_TF"/>
</dbReference>
<feature type="non-terminal residue" evidence="5">
    <location>
        <position position="1"/>
    </location>
</feature>
<comment type="caution">
    <text evidence="5">The sequence shown here is derived from an EMBL/GenBank/DDBJ whole genome shotgun (WGS) entry which is preliminary data.</text>
</comment>
<dbReference type="Pfam" id="PF00319">
    <property type="entry name" value="SRF-TF"/>
    <property type="match status" value="1"/>
</dbReference>
<dbReference type="InterPro" id="IPR002100">
    <property type="entry name" value="TF_MADSbox"/>
</dbReference>
<dbReference type="InterPro" id="IPR033896">
    <property type="entry name" value="MEF2-like_N"/>
</dbReference>
<organism evidence="5 6">
    <name type="scientific">Cucurbita argyrosperma subsp. sororia</name>
    <dbReference type="NCBI Taxonomy" id="37648"/>
    <lineage>
        <taxon>Eukaryota</taxon>
        <taxon>Viridiplantae</taxon>
        <taxon>Streptophyta</taxon>
        <taxon>Embryophyta</taxon>
        <taxon>Tracheophyta</taxon>
        <taxon>Spermatophyta</taxon>
        <taxon>Magnoliopsida</taxon>
        <taxon>eudicotyledons</taxon>
        <taxon>Gunneridae</taxon>
        <taxon>Pentapetalae</taxon>
        <taxon>rosids</taxon>
        <taxon>fabids</taxon>
        <taxon>Cucurbitales</taxon>
        <taxon>Cucurbitaceae</taxon>
        <taxon>Cucurbiteae</taxon>
        <taxon>Cucurbita</taxon>
    </lineage>
</organism>
<dbReference type="PANTHER" id="PTHR48019">
    <property type="entry name" value="SERUM RESPONSE FACTOR HOMOLOG"/>
    <property type="match status" value="1"/>
</dbReference>
<dbReference type="GO" id="GO:0005634">
    <property type="term" value="C:nucleus"/>
    <property type="evidence" value="ECO:0007669"/>
    <property type="project" value="InterPro"/>
</dbReference>
<keyword evidence="1" id="KW-0175">Coiled coil</keyword>
<feature type="domain" description="MADS-box" evidence="3">
    <location>
        <begin position="1"/>
        <end position="61"/>
    </location>
</feature>
<dbReference type="AlphaFoldDB" id="A0AAV6MS22"/>
<evidence type="ECO:0000256" key="1">
    <source>
        <dbReference type="SAM" id="Coils"/>
    </source>
</evidence>
<evidence type="ECO:0000313" key="6">
    <source>
        <dbReference type="Proteomes" id="UP000685013"/>
    </source>
</evidence>
<dbReference type="GO" id="GO:0000977">
    <property type="term" value="F:RNA polymerase II transcription regulatory region sequence-specific DNA binding"/>
    <property type="evidence" value="ECO:0007669"/>
    <property type="project" value="InterPro"/>
</dbReference>
<dbReference type="CDD" id="cd00265">
    <property type="entry name" value="MADS_MEF2_like"/>
    <property type="match status" value="1"/>
</dbReference>
<feature type="coiled-coil region" evidence="1">
    <location>
        <begin position="163"/>
        <end position="212"/>
    </location>
</feature>
<name>A0AAV6MS22_9ROSI</name>
<accession>A0AAV6MS22</accession>
<dbReference type="EMBL" id="JAGKQH010000012">
    <property type="protein sequence ID" value="KAG6585253.1"/>
    <property type="molecule type" value="Genomic_DNA"/>
</dbReference>
<feature type="domain" description="K-box" evidence="4">
    <location>
        <begin position="126"/>
        <end position="216"/>
    </location>
</feature>
<dbReference type="Proteomes" id="UP000685013">
    <property type="component" value="Chromosome 12"/>
</dbReference>
<evidence type="ECO:0000256" key="2">
    <source>
        <dbReference type="SAM" id="MobiDB-lite"/>
    </source>
</evidence>
<evidence type="ECO:0000259" key="4">
    <source>
        <dbReference type="PROSITE" id="PS51297"/>
    </source>
</evidence>
<dbReference type="PROSITE" id="PS50066">
    <property type="entry name" value="MADS_BOX_2"/>
    <property type="match status" value="1"/>
</dbReference>
<protein>
    <submittedName>
        <fullName evidence="5">MADS-box protein CMB1</fullName>
    </submittedName>
</protein>
<dbReference type="Pfam" id="PF01486">
    <property type="entry name" value="K-box"/>
    <property type="match status" value="1"/>
</dbReference>
<sequence length="278" mass="31949">MGRGKVELKKIENKINRQVTFTKRRNGLLKKAYELSILCDAEVALIVFSTGGKLYEFSSSSRHVSIRISNLFCSERSCSSVLDLICLCRTRDGFFSLTNCSIAKTLERYQRHSYGALAASHHLKDTEKWYEEYLKLKEEVDGLQHSQRRILGEELEDLETKELDQLEIQLETSLKQIRFTKNQTVFDQLSELKKKEELLLETNQALRRKLEESSAALHSSWEASEPNNLHYCGQPEAFLQGNNIALENSYNPAEVSNQENAINSEPEGNELPSHWMML</sequence>
<dbReference type="PROSITE" id="PS00350">
    <property type="entry name" value="MADS_BOX_1"/>
    <property type="match status" value="1"/>
</dbReference>
<feature type="region of interest" description="Disordered" evidence="2">
    <location>
        <begin position="256"/>
        <end position="278"/>
    </location>
</feature>
<keyword evidence="6" id="KW-1185">Reference proteome</keyword>
<dbReference type="GO" id="GO:0003700">
    <property type="term" value="F:DNA-binding transcription factor activity"/>
    <property type="evidence" value="ECO:0007669"/>
    <property type="project" value="InterPro"/>
</dbReference>
<gene>
    <name evidence="5" type="primary">CMB1</name>
    <name evidence="5" type="ORF">SDJN03_17986</name>
</gene>
<dbReference type="GO" id="GO:0046983">
    <property type="term" value="F:protein dimerization activity"/>
    <property type="evidence" value="ECO:0007669"/>
    <property type="project" value="InterPro"/>
</dbReference>
<dbReference type="InterPro" id="IPR002487">
    <property type="entry name" value="TF_Kbox"/>
</dbReference>
<dbReference type="PROSITE" id="PS51297">
    <property type="entry name" value="K_BOX"/>
    <property type="match status" value="1"/>
</dbReference>